<evidence type="ECO:0000256" key="1">
    <source>
        <dbReference type="SAM" id="MobiDB-lite"/>
    </source>
</evidence>
<evidence type="ECO:0000313" key="2">
    <source>
        <dbReference type="EMBL" id="OLY79015.1"/>
    </source>
</evidence>
<name>A0A1R0GQ44_9FUNG</name>
<evidence type="ECO:0000313" key="3">
    <source>
        <dbReference type="Proteomes" id="UP000187455"/>
    </source>
</evidence>
<organism evidence="2 3">
    <name type="scientific">Smittium mucronatum</name>
    <dbReference type="NCBI Taxonomy" id="133383"/>
    <lineage>
        <taxon>Eukaryota</taxon>
        <taxon>Fungi</taxon>
        <taxon>Fungi incertae sedis</taxon>
        <taxon>Zoopagomycota</taxon>
        <taxon>Kickxellomycotina</taxon>
        <taxon>Harpellomycetes</taxon>
        <taxon>Harpellales</taxon>
        <taxon>Legeriomycetaceae</taxon>
        <taxon>Smittium</taxon>
    </lineage>
</organism>
<accession>A0A1R0GQ44</accession>
<protein>
    <submittedName>
        <fullName evidence="2">Uncharacterized protein</fullName>
    </submittedName>
</protein>
<feature type="compositionally biased region" description="Polar residues" evidence="1">
    <location>
        <begin position="75"/>
        <end position="88"/>
    </location>
</feature>
<gene>
    <name evidence="2" type="ORF">AYI68_g6925</name>
</gene>
<comment type="caution">
    <text evidence="2">The sequence shown here is derived from an EMBL/GenBank/DDBJ whole genome shotgun (WGS) entry which is preliminary data.</text>
</comment>
<proteinExistence type="predicted"/>
<dbReference type="EMBL" id="LSSL01005128">
    <property type="protein sequence ID" value="OLY79015.1"/>
    <property type="molecule type" value="Genomic_DNA"/>
</dbReference>
<dbReference type="Proteomes" id="UP000187455">
    <property type="component" value="Unassembled WGS sequence"/>
</dbReference>
<feature type="region of interest" description="Disordered" evidence="1">
    <location>
        <begin position="69"/>
        <end position="96"/>
    </location>
</feature>
<sequence>MYIKKTSFSNRVSDLVNISAPISIQAAATADQSDNDGGADFYENKTNVQESGFFDSHVPCLVNHPQIEPLGTTAGGNQIPATSGTKNRTGPTGYTEAAGGETTLMYGCKYRAENTFSVDMDDIDLCDVFLESRLNYLVAQLSDPPKLSREMEFLLIQVSLGPTKLQQITQCSSRNGACDPGDILHIKRARQQDTAVGADGEVLLPVQDRLLRGSGHV</sequence>
<reference evidence="2 3" key="1">
    <citation type="journal article" date="2016" name="Mol. Biol. Evol.">
        <title>Genome-Wide Survey of Gut Fungi (Harpellales) Reveals the First Horizontally Transferred Ubiquitin Gene from a Mosquito Host.</title>
        <authorList>
            <person name="Wang Y."/>
            <person name="White M.M."/>
            <person name="Kvist S."/>
            <person name="Moncalvo J.M."/>
        </authorList>
    </citation>
    <scope>NUCLEOTIDE SEQUENCE [LARGE SCALE GENOMIC DNA]</scope>
    <source>
        <strain evidence="2 3">ALG-7-W6</strain>
    </source>
</reference>
<dbReference type="AlphaFoldDB" id="A0A1R0GQ44"/>
<keyword evidence="3" id="KW-1185">Reference proteome</keyword>